<dbReference type="Pfam" id="PF07661">
    <property type="entry name" value="MORN_2"/>
    <property type="match status" value="3"/>
</dbReference>
<accession>A0ABT9Z4Q9</accession>
<organism evidence="1 2">
    <name type="scientific">Metabacillus niabensis</name>
    <dbReference type="NCBI Taxonomy" id="324854"/>
    <lineage>
        <taxon>Bacteria</taxon>
        <taxon>Bacillati</taxon>
        <taxon>Bacillota</taxon>
        <taxon>Bacilli</taxon>
        <taxon>Bacillales</taxon>
        <taxon>Bacillaceae</taxon>
        <taxon>Metabacillus</taxon>
    </lineage>
</organism>
<name>A0ABT9Z4Q9_9BACI</name>
<dbReference type="Proteomes" id="UP001232245">
    <property type="component" value="Unassembled WGS sequence"/>
</dbReference>
<dbReference type="RefSeq" id="WP_174881150.1">
    <property type="nucleotide sequence ID" value="NZ_CADEPK010000320.1"/>
</dbReference>
<dbReference type="InterPro" id="IPR011652">
    <property type="entry name" value="MORN_2"/>
</dbReference>
<evidence type="ECO:0000313" key="1">
    <source>
        <dbReference type="EMBL" id="MDQ0227243.1"/>
    </source>
</evidence>
<proteinExistence type="predicted"/>
<dbReference type="EMBL" id="JAUSTZ010000008">
    <property type="protein sequence ID" value="MDQ0227243.1"/>
    <property type="molecule type" value="Genomic_DNA"/>
</dbReference>
<sequence length="158" mass="18213">MMLPAILSFEEVLANGIEFEDDVCFSGPYGQEVYDKPMEEGGQPITGILYELYENGNPIYYSYYKDGISEGEYVTFYENGQIESYQVMHQGCVHGTSTSWFENGKMKSIAEAKYGFKMTYKEWDMNGHLLSEKLGPNDFEKTMIEKYDSWAAESRKQK</sequence>
<dbReference type="Gene3D" id="3.90.930.1">
    <property type="match status" value="1"/>
</dbReference>
<reference evidence="1 2" key="1">
    <citation type="submission" date="2023-07" db="EMBL/GenBank/DDBJ databases">
        <title>Genomic Encyclopedia of Type Strains, Phase IV (KMG-IV): sequencing the most valuable type-strain genomes for metagenomic binning, comparative biology and taxonomic classification.</title>
        <authorList>
            <person name="Goeker M."/>
        </authorList>
    </citation>
    <scope>NUCLEOTIDE SEQUENCE [LARGE SCALE GENOMIC DNA]</scope>
    <source>
        <strain evidence="1 2">DSM 17723</strain>
    </source>
</reference>
<gene>
    <name evidence="1" type="ORF">J2S02_003588</name>
</gene>
<dbReference type="SUPFAM" id="SSF82185">
    <property type="entry name" value="Histone H3 K4-specific methyltransferase SET7/9 N-terminal domain"/>
    <property type="match status" value="1"/>
</dbReference>
<protein>
    <submittedName>
        <fullName evidence="1">Antitoxin component YwqK of YwqJK toxin-antitoxin module</fullName>
    </submittedName>
</protein>
<comment type="caution">
    <text evidence="1">The sequence shown here is derived from an EMBL/GenBank/DDBJ whole genome shotgun (WGS) entry which is preliminary data.</text>
</comment>
<evidence type="ECO:0000313" key="2">
    <source>
        <dbReference type="Proteomes" id="UP001232245"/>
    </source>
</evidence>
<keyword evidence="2" id="KW-1185">Reference proteome</keyword>